<name>A0AAV3Y542_9GAST</name>
<dbReference type="Proteomes" id="UP000735302">
    <property type="component" value="Unassembled WGS sequence"/>
</dbReference>
<accession>A0AAV3Y542</accession>
<dbReference type="EMBL" id="BLXT01000438">
    <property type="protein sequence ID" value="GFN77198.1"/>
    <property type="molecule type" value="Genomic_DNA"/>
</dbReference>
<dbReference type="AlphaFoldDB" id="A0AAV3Y542"/>
<gene>
    <name evidence="1" type="ORF">PoB_000370400</name>
</gene>
<proteinExistence type="predicted"/>
<reference evidence="1 2" key="1">
    <citation type="journal article" date="2021" name="Elife">
        <title>Chloroplast acquisition without the gene transfer in kleptoplastic sea slugs, Plakobranchus ocellatus.</title>
        <authorList>
            <person name="Maeda T."/>
            <person name="Takahashi S."/>
            <person name="Yoshida T."/>
            <person name="Shimamura S."/>
            <person name="Takaki Y."/>
            <person name="Nagai Y."/>
            <person name="Toyoda A."/>
            <person name="Suzuki Y."/>
            <person name="Arimoto A."/>
            <person name="Ishii H."/>
            <person name="Satoh N."/>
            <person name="Nishiyama T."/>
            <person name="Hasebe M."/>
            <person name="Maruyama T."/>
            <person name="Minagawa J."/>
            <person name="Obokata J."/>
            <person name="Shigenobu S."/>
        </authorList>
    </citation>
    <scope>NUCLEOTIDE SEQUENCE [LARGE SCALE GENOMIC DNA]</scope>
</reference>
<keyword evidence="2" id="KW-1185">Reference proteome</keyword>
<evidence type="ECO:0000313" key="1">
    <source>
        <dbReference type="EMBL" id="GFN77198.1"/>
    </source>
</evidence>
<comment type="caution">
    <text evidence="1">The sequence shown here is derived from an EMBL/GenBank/DDBJ whole genome shotgun (WGS) entry which is preliminary data.</text>
</comment>
<evidence type="ECO:0000313" key="2">
    <source>
        <dbReference type="Proteomes" id="UP000735302"/>
    </source>
</evidence>
<organism evidence="1 2">
    <name type="scientific">Plakobranchus ocellatus</name>
    <dbReference type="NCBI Taxonomy" id="259542"/>
    <lineage>
        <taxon>Eukaryota</taxon>
        <taxon>Metazoa</taxon>
        <taxon>Spiralia</taxon>
        <taxon>Lophotrochozoa</taxon>
        <taxon>Mollusca</taxon>
        <taxon>Gastropoda</taxon>
        <taxon>Heterobranchia</taxon>
        <taxon>Euthyneura</taxon>
        <taxon>Panpulmonata</taxon>
        <taxon>Sacoglossa</taxon>
        <taxon>Placobranchoidea</taxon>
        <taxon>Plakobranchidae</taxon>
        <taxon>Plakobranchus</taxon>
    </lineage>
</organism>
<sequence length="92" mass="10201">MRSQFWYNIIPLRHLSCHHEATESEQCEQSDAKGKIDQTFRFRLSNPGAHLSSGGESAKGVVPWNGESVWITQPGDDNALCLSDGLCCQSVH</sequence>
<protein>
    <submittedName>
        <fullName evidence="1">Uncharacterized protein</fullName>
    </submittedName>
</protein>